<accession>A0A6N6RKQ3</accession>
<evidence type="ECO:0000256" key="1">
    <source>
        <dbReference type="ARBA" id="ARBA00004196"/>
    </source>
</evidence>
<dbReference type="GO" id="GO:0009055">
    <property type="term" value="F:electron transfer activity"/>
    <property type="evidence" value="ECO:0007669"/>
    <property type="project" value="InterPro"/>
</dbReference>
<dbReference type="GO" id="GO:0004130">
    <property type="term" value="F:cytochrome-c peroxidase activity"/>
    <property type="evidence" value="ECO:0007669"/>
    <property type="project" value="TreeGrafter"/>
</dbReference>
<feature type="domain" description="Cytochrome c" evidence="9">
    <location>
        <begin position="309"/>
        <end position="447"/>
    </location>
</feature>
<keyword evidence="11" id="KW-1185">Reference proteome</keyword>
<name>A0A6N6RKQ3_9FLAO</name>
<dbReference type="EMBL" id="WBVO01000008">
    <property type="protein sequence ID" value="KAB2808593.1"/>
    <property type="molecule type" value="Genomic_DNA"/>
</dbReference>
<reference evidence="10 11" key="1">
    <citation type="submission" date="2019-09" db="EMBL/GenBank/DDBJ databases">
        <title>Genomes of family Cryomorphaceae.</title>
        <authorList>
            <person name="Bowman J.P."/>
        </authorList>
    </citation>
    <scope>NUCLEOTIDE SEQUENCE [LARGE SCALE GENOMIC DNA]</scope>
    <source>
        <strain evidence="10 11">LMG 25704</strain>
    </source>
</reference>
<evidence type="ECO:0000256" key="3">
    <source>
        <dbReference type="ARBA" id="ARBA00022723"/>
    </source>
</evidence>
<dbReference type="PROSITE" id="PS51007">
    <property type="entry name" value="CYTC"/>
    <property type="match status" value="2"/>
</dbReference>
<keyword evidence="10" id="KW-0575">Peroxidase</keyword>
<feature type="domain" description="Cytochrome c" evidence="9">
    <location>
        <begin position="462"/>
        <end position="605"/>
    </location>
</feature>
<dbReference type="InterPro" id="IPR004852">
    <property type="entry name" value="Di-haem_cyt_c_peroxidsae"/>
</dbReference>
<dbReference type="Gene3D" id="1.10.760.10">
    <property type="entry name" value="Cytochrome c-like domain"/>
    <property type="match status" value="2"/>
</dbReference>
<evidence type="ECO:0000313" key="10">
    <source>
        <dbReference type="EMBL" id="KAB2808593.1"/>
    </source>
</evidence>
<dbReference type="RefSeq" id="WP_151667687.1">
    <property type="nucleotide sequence ID" value="NZ_WBVO01000008.1"/>
</dbReference>
<dbReference type="GO" id="GO:0020037">
    <property type="term" value="F:heme binding"/>
    <property type="evidence" value="ECO:0007669"/>
    <property type="project" value="InterPro"/>
</dbReference>
<evidence type="ECO:0000256" key="5">
    <source>
        <dbReference type="ARBA" id="ARBA00023002"/>
    </source>
</evidence>
<dbReference type="GO" id="GO:0046872">
    <property type="term" value="F:metal ion binding"/>
    <property type="evidence" value="ECO:0007669"/>
    <property type="project" value="UniProtKB-KW"/>
</dbReference>
<evidence type="ECO:0000256" key="7">
    <source>
        <dbReference type="PROSITE-ProRule" id="PRU00433"/>
    </source>
</evidence>
<evidence type="ECO:0000256" key="6">
    <source>
        <dbReference type="ARBA" id="ARBA00023004"/>
    </source>
</evidence>
<dbReference type="InterPro" id="IPR009056">
    <property type="entry name" value="Cyt_c-like_dom"/>
</dbReference>
<organism evidence="10 11">
    <name type="scientific">Phaeocystidibacter luteus</name>
    <dbReference type="NCBI Taxonomy" id="911197"/>
    <lineage>
        <taxon>Bacteria</taxon>
        <taxon>Pseudomonadati</taxon>
        <taxon>Bacteroidota</taxon>
        <taxon>Flavobacteriia</taxon>
        <taxon>Flavobacteriales</taxon>
        <taxon>Phaeocystidibacteraceae</taxon>
        <taxon>Phaeocystidibacter</taxon>
    </lineage>
</organism>
<keyword evidence="3 7" id="KW-0479">Metal-binding</keyword>
<comment type="subcellular location">
    <subcellularLocation>
        <location evidence="1">Cell envelope</location>
    </subcellularLocation>
</comment>
<comment type="caution">
    <text evidence="10">The sequence shown here is derived from an EMBL/GenBank/DDBJ whole genome shotgun (WGS) entry which is preliminary data.</text>
</comment>
<dbReference type="OrthoDB" id="9805202at2"/>
<dbReference type="Pfam" id="PF03150">
    <property type="entry name" value="CCP_MauG"/>
    <property type="match status" value="1"/>
</dbReference>
<proteinExistence type="predicted"/>
<feature type="signal peptide" evidence="8">
    <location>
        <begin position="1"/>
        <end position="22"/>
    </location>
</feature>
<evidence type="ECO:0000259" key="9">
    <source>
        <dbReference type="PROSITE" id="PS51007"/>
    </source>
</evidence>
<dbReference type="AlphaFoldDB" id="A0A6N6RKQ3"/>
<dbReference type="PANTHER" id="PTHR30600:SF10">
    <property type="entry name" value="BLL6722 PROTEIN"/>
    <property type="match status" value="1"/>
</dbReference>
<dbReference type="InterPro" id="IPR051395">
    <property type="entry name" value="Cytochrome_c_Peroxidase/MauG"/>
</dbReference>
<dbReference type="SUPFAM" id="SSF46626">
    <property type="entry name" value="Cytochrome c"/>
    <property type="match status" value="2"/>
</dbReference>
<protein>
    <submittedName>
        <fullName evidence="10">Cytochrome-c peroxidase</fullName>
    </submittedName>
</protein>
<gene>
    <name evidence="10" type="ORF">F8C67_09910</name>
</gene>
<dbReference type="Proteomes" id="UP000468650">
    <property type="component" value="Unassembled WGS sequence"/>
</dbReference>
<evidence type="ECO:0000256" key="2">
    <source>
        <dbReference type="ARBA" id="ARBA00022617"/>
    </source>
</evidence>
<evidence type="ECO:0000256" key="8">
    <source>
        <dbReference type="SAM" id="SignalP"/>
    </source>
</evidence>
<sequence>MKLKFVTLVSVTTLILVGSAFQSVEESPVEFVSQTYTDGISSFAESVSEFQELALERSSNEEMIASFEKMRTAYKEIEYLVFYADAELVLNFINGAPLPHLEPKTSAVVVMEPQGLQRMEELVYEREIDWEILIEKSRTLTSKVELLERFSIHHSFSEREILEAVRFELIRVLSQGVTGFDTPASDRAILESAIALNAAKEAMYAFESQLMTVDPTFAVSYLKLWEDAVTFLESNPDFETFDRATFTVEFIEPLFQRTLKAQEILYIEFKDETSSTVQSINYRSKHIFSEELINPFFYTMIREGEYTEEKVELGRALFFDPILSSSVERSCASCHRPDKAFTDGLAKSTAMGFDGTVDRNAPTLVNAVLSPRYFYDLRAHKLEEQFDHVIFNPKEFNTSYADIVQRLGESEEYRQWFERVYGENARINKRTVETALASYIISLRSFDSPVDKWLRGEGEVTEEVKRGYNLFMGKAVCGTCHFAPTFAGLVPPYFRDMETEVLGVPVDTAATALDPDRGRAMGLLKESSTIYDHSFKTLTVRNAELTAPYMHNGVFESLEEVVDFYNRGGGTGRGLDVPNQTLPFDELKLSVEESADLVAFMRALTSLPKTAHAPEKLPSFDGHPEWNDRAIGGEY</sequence>
<dbReference type="InterPro" id="IPR036909">
    <property type="entry name" value="Cyt_c-like_dom_sf"/>
</dbReference>
<keyword evidence="5" id="KW-0560">Oxidoreductase</keyword>
<keyword evidence="4 8" id="KW-0732">Signal</keyword>
<feature type="chain" id="PRO_5026885706" evidence="8">
    <location>
        <begin position="23"/>
        <end position="635"/>
    </location>
</feature>
<evidence type="ECO:0000256" key="4">
    <source>
        <dbReference type="ARBA" id="ARBA00022729"/>
    </source>
</evidence>
<keyword evidence="2 7" id="KW-0349">Heme</keyword>
<keyword evidence="6 7" id="KW-0408">Iron</keyword>
<dbReference type="PANTHER" id="PTHR30600">
    <property type="entry name" value="CYTOCHROME C PEROXIDASE-RELATED"/>
    <property type="match status" value="1"/>
</dbReference>
<evidence type="ECO:0000313" key="11">
    <source>
        <dbReference type="Proteomes" id="UP000468650"/>
    </source>
</evidence>
<dbReference type="GO" id="GO:0030313">
    <property type="term" value="C:cell envelope"/>
    <property type="evidence" value="ECO:0007669"/>
    <property type="project" value="UniProtKB-SubCell"/>
</dbReference>